<evidence type="ECO:0000256" key="4">
    <source>
        <dbReference type="ARBA" id="ARBA00022912"/>
    </source>
</evidence>
<sequence>MTNPTGPSILVVCLGNICRSPMAAGILKQLVATDPQAGRIESAGVGPWHIGKPPDARAIATAARRDIDLTGERARMITEDDYRSFDLILAMDRSVLADIHQRGPQDGTAEIRLFREAAEGEDKDVADPFFGEDDGFEVCFDEIEAAARQLIRRLREPDSEGAVS</sequence>
<accession>A0AAE3VKL4</accession>
<dbReference type="EMBL" id="JAUSUL010000001">
    <property type="protein sequence ID" value="MDQ0313864.1"/>
    <property type="molecule type" value="Genomic_DNA"/>
</dbReference>
<dbReference type="GO" id="GO:0004725">
    <property type="term" value="F:protein tyrosine phosphatase activity"/>
    <property type="evidence" value="ECO:0007669"/>
    <property type="project" value="UniProtKB-EC"/>
</dbReference>
<evidence type="ECO:0000256" key="5">
    <source>
        <dbReference type="PIRSR" id="PIRSR617867-1"/>
    </source>
</evidence>
<dbReference type="AlphaFoldDB" id="A0AAE3VKL4"/>
<comment type="similarity">
    <text evidence="1">Belongs to the low molecular weight phosphotyrosine protein phosphatase family.</text>
</comment>
<dbReference type="CDD" id="cd16343">
    <property type="entry name" value="LMWPTP"/>
    <property type="match status" value="1"/>
</dbReference>
<dbReference type="PRINTS" id="PR00719">
    <property type="entry name" value="LMWPTPASE"/>
</dbReference>
<feature type="active site" description="Proton donor" evidence="5">
    <location>
        <position position="127"/>
    </location>
</feature>
<dbReference type="RefSeq" id="WP_306883656.1">
    <property type="nucleotide sequence ID" value="NZ_JAUSUL010000001.1"/>
</dbReference>
<organism evidence="7 8">
    <name type="scientific">Amorphus orientalis</name>
    <dbReference type="NCBI Taxonomy" id="649198"/>
    <lineage>
        <taxon>Bacteria</taxon>
        <taxon>Pseudomonadati</taxon>
        <taxon>Pseudomonadota</taxon>
        <taxon>Alphaproteobacteria</taxon>
        <taxon>Hyphomicrobiales</taxon>
        <taxon>Amorphaceae</taxon>
        <taxon>Amorphus</taxon>
    </lineage>
</organism>
<proteinExistence type="inferred from homology"/>
<reference evidence="7" key="1">
    <citation type="submission" date="2023-07" db="EMBL/GenBank/DDBJ databases">
        <title>Genomic Encyclopedia of Type Strains, Phase IV (KMG-IV): sequencing the most valuable type-strain genomes for metagenomic binning, comparative biology and taxonomic classification.</title>
        <authorList>
            <person name="Goeker M."/>
        </authorList>
    </citation>
    <scope>NUCLEOTIDE SEQUENCE</scope>
    <source>
        <strain evidence="7">DSM 21202</strain>
    </source>
</reference>
<evidence type="ECO:0000256" key="3">
    <source>
        <dbReference type="ARBA" id="ARBA00022801"/>
    </source>
</evidence>
<evidence type="ECO:0000259" key="6">
    <source>
        <dbReference type="SMART" id="SM00226"/>
    </source>
</evidence>
<dbReference type="InterPro" id="IPR017867">
    <property type="entry name" value="Tyr_phospatase_low_mol_wt"/>
</dbReference>
<gene>
    <name evidence="7" type="ORF">J2S73_000301</name>
</gene>
<dbReference type="PANTHER" id="PTHR11717:SF7">
    <property type="entry name" value="LOW MOLECULAR WEIGHT PHOSPHOTYROSINE PROTEIN PHOSPHATASE"/>
    <property type="match status" value="1"/>
</dbReference>
<evidence type="ECO:0000313" key="7">
    <source>
        <dbReference type="EMBL" id="MDQ0313864.1"/>
    </source>
</evidence>
<dbReference type="Pfam" id="PF01451">
    <property type="entry name" value="LMWPc"/>
    <property type="match status" value="1"/>
</dbReference>
<evidence type="ECO:0000256" key="2">
    <source>
        <dbReference type="ARBA" id="ARBA00013064"/>
    </source>
</evidence>
<dbReference type="Gene3D" id="3.40.50.2300">
    <property type="match status" value="1"/>
</dbReference>
<dbReference type="PANTHER" id="PTHR11717">
    <property type="entry name" value="LOW MOLECULAR WEIGHT PROTEIN TYROSINE PHOSPHATASE"/>
    <property type="match status" value="1"/>
</dbReference>
<dbReference type="InterPro" id="IPR050438">
    <property type="entry name" value="LMW_PTPase"/>
</dbReference>
<evidence type="ECO:0000313" key="8">
    <source>
        <dbReference type="Proteomes" id="UP001229244"/>
    </source>
</evidence>
<feature type="domain" description="Phosphotyrosine protein phosphatase I" evidence="6">
    <location>
        <begin position="7"/>
        <end position="153"/>
    </location>
</feature>
<protein>
    <recommendedName>
        <fullName evidence="2">protein-tyrosine-phosphatase</fullName>
        <ecNumber evidence="2">3.1.3.48</ecNumber>
    </recommendedName>
</protein>
<dbReference type="SMART" id="SM00226">
    <property type="entry name" value="LMWPc"/>
    <property type="match status" value="1"/>
</dbReference>
<evidence type="ECO:0000256" key="1">
    <source>
        <dbReference type="ARBA" id="ARBA00011063"/>
    </source>
</evidence>
<dbReference type="Proteomes" id="UP001229244">
    <property type="component" value="Unassembled WGS sequence"/>
</dbReference>
<keyword evidence="3 7" id="KW-0378">Hydrolase</keyword>
<comment type="caution">
    <text evidence="7">The sequence shown here is derived from an EMBL/GenBank/DDBJ whole genome shotgun (WGS) entry which is preliminary data.</text>
</comment>
<dbReference type="EC" id="3.1.3.48" evidence="2"/>
<keyword evidence="4" id="KW-0904">Protein phosphatase</keyword>
<dbReference type="InterPro" id="IPR036196">
    <property type="entry name" value="Ptyr_pPase_sf"/>
</dbReference>
<dbReference type="InterPro" id="IPR023485">
    <property type="entry name" value="Ptyr_pPase"/>
</dbReference>
<name>A0AAE3VKL4_9HYPH</name>
<feature type="active site" evidence="5">
    <location>
        <position position="19"/>
    </location>
</feature>
<dbReference type="SUPFAM" id="SSF52788">
    <property type="entry name" value="Phosphotyrosine protein phosphatases I"/>
    <property type="match status" value="1"/>
</dbReference>
<feature type="active site" description="Nucleophile" evidence="5">
    <location>
        <position position="13"/>
    </location>
</feature>
<keyword evidence="8" id="KW-1185">Reference proteome</keyword>